<evidence type="ECO:0000256" key="1">
    <source>
        <dbReference type="ARBA" id="ARBA00004251"/>
    </source>
</evidence>
<reference evidence="12" key="3">
    <citation type="submission" date="2025-09" db="UniProtKB">
        <authorList>
            <consortium name="Ensembl"/>
        </authorList>
    </citation>
    <scope>IDENTIFICATION</scope>
</reference>
<dbReference type="GO" id="GO:0009897">
    <property type="term" value="C:external side of plasma membrane"/>
    <property type="evidence" value="ECO:0007669"/>
    <property type="project" value="TreeGrafter"/>
</dbReference>
<evidence type="ECO:0000313" key="13">
    <source>
        <dbReference type="Proteomes" id="UP000265040"/>
    </source>
</evidence>
<feature type="domain" description="Ig-like" evidence="11">
    <location>
        <begin position="10"/>
        <end position="115"/>
    </location>
</feature>
<dbReference type="PANTHER" id="PTHR25466:SF14">
    <property type="entry name" value="BUTYROPHILIN SUBFAMILY 2 MEMBER A2-LIKE-RELATED"/>
    <property type="match status" value="1"/>
</dbReference>
<keyword evidence="3" id="KW-0812">Transmembrane</keyword>
<dbReference type="InterPro" id="IPR013106">
    <property type="entry name" value="Ig_V-set"/>
</dbReference>
<keyword evidence="4" id="KW-0732">Signal</keyword>
<dbReference type="SUPFAM" id="SSF48726">
    <property type="entry name" value="Immunoglobulin"/>
    <property type="match status" value="1"/>
</dbReference>
<dbReference type="GO" id="GO:0007166">
    <property type="term" value="P:cell surface receptor signaling pathway"/>
    <property type="evidence" value="ECO:0007669"/>
    <property type="project" value="TreeGrafter"/>
</dbReference>
<dbReference type="Pfam" id="PF07686">
    <property type="entry name" value="V-set"/>
    <property type="match status" value="1"/>
</dbReference>
<evidence type="ECO:0000256" key="2">
    <source>
        <dbReference type="ARBA" id="ARBA00022475"/>
    </source>
</evidence>
<keyword evidence="2" id="KW-1003">Cell membrane</keyword>
<dbReference type="InterPro" id="IPR036179">
    <property type="entry name" value="Ig-like_dom_sf"/>
</dbReference>
<evidence type="ECO:0000259" key="11">
    <source>
        <dbReference type="PROSITE" id="PS50835"/>
    </source>
</evidence>
<keyword evidence="13" id="KW-1185">Reference proteome</keyword>
<dbReference type="InterPro" id="IPR007110">
    <property type="entry name" value="Ig-like_dom"/>
</dbReference>
<organism evidence="12 13">
    <name type="scientific">Anabas testudineus</name>
    <name type="common">Climbing perch</name>
    <name type="synonym">Anthias testudineus</name>
    <dbReference type="NCBI Taxonomy" id="64144"/>
    <lineage>
        <taxon>Eukaryota</taxon>
        <taxon>Metazoa</taxon>
        <taxon>Chordata</taxon>
        <taxon>Craniata</taxon>
        <taxon>Vertebrata</taxon>
        <taxon>Euteleostomi</taxon>
        <taxon>Actinopterygii</taxon>
        <taxon>Neopterygii</taxon>
        <taxon>Teleostei</taxon>
        <taxon>Neoteleostei</taxon>
        <taxon>Acanthomorphata</taxon>
        <taxon>Anabantaria</taxon>
        <taxon>Anabantiformes</taxon>
        <taxon>Anabantoidei</taxon>
        <taxon>Anabantidae</taxon>
        <taxon>Anabas</taxon>
    </lineage>
</organism>
<dbReference type="GeneTree" id="ENSGT01140000285996"/>
<dbReference type="PANTHER" id="PTHR25466">
    <property type="entry name" value="T-LYMPHOCYTE ACTIVATION ANTIGEN"/>
    <property type="match status" value="1"/>
</dbReference>
<reference evidence="12" key="2">
    <citation type="submission" date="2025-08" db="UniProtKB">
        <authorList>
            <consortium name="Ensembl"/>
        </authorList>
    </citation>
    <scope>IDENTIFICATION</scope>
</reference>
<evidence type="ECO:0000256" key="8">
    <source>
        <dbReference type="ARBA" id="ARBA00023170"/>
    </source>
</evidence>
<dbReference type="InterPro" id="IPR051713">
    <property type="entry name" value="T-cell_Activation_Regulation"/>
</dbReference>
<dbReference type="Gene3D" id="2.60.40.10">
    <property type="entry name" value="Immunoglobulins"/>
    <property type="match status" value="1"/>
</dbReference>
<dbReference type="InterPro" id="IPR013783">
    <property type="entry name" value="Ig-like_fold"/>
</dbReference>
<dbReference type="GO" id="GO:0042130">
    <property type="term" value="P:negative regulation of T cell proliferation"/>
    <property type="evidence" value="ECO:0007669"/>
    <property type="project" value="TreeGrafter"/>
</dbReference>
<evidence type="ECO:0000256" key="6">
    <source>
        <dbReference type="ARBA" id="ARBA00023136"/>
    </source>
</evidence>
<dbReference type="SMART" id="SM00409">
    <property type="entry name" value="IG"/>
    <property type="match status" value="1"/>
</dbReference>
<dbReference type="OrthoDB" id="7225082at2759"/>
<dbReference type="Ensembl" id="ENSATET00000051052.1">
    <property type="protein sequence ID" value="ENSATEP00000056710.1"/>
    <property type="gene ID" value="ENSATEG00000025716.1"/>
</dbReference>
<keyword evidence="9" id="KW-0325">Glycoprotein</keyword>
<keyword evidence="7" id="KW-1015">Disulfide bond</keyword>
<accession>A0A7N6B6V2</accession>
<evidence type="ECO:0000256" key="3">
    <source>
        <dbReference type="ARBA" id="ARBA00022692"/>
    </source>
</evidence>
<name>A0A7N6B6V2_ANATE</name>
<dbReference type="Proteomes" id="UP000265040">
    <property type="component" value="Chromosome 18"/>
</dbReference>
<evidence type="ECO:0000313" key="12">
    <source>
        <dbReference type="Ensembl" id="ENSATEP00000056710.1"/>
    </source>
</evidence>
<reference evidence="12" key="1">
    <citation type="submission" date="2021-04" db="EMBL/GenBank/DDBJ databases">
        <authorList>
            <consortium name="Wellcome Sanger Institute Data Sharing"/>
        </authorList>
    </citation>
    <scope>NUCLEOTIDE SEQUENCE [LARGE SCALE GENOMIC DNA]</scope>
</reference>
<keyword evidence="5" id="KW-1133">Transmembrane helix</keyword>
<evidence type="ECO:0000256" key="5">
    <source>
        <dbReference type="ARBA" id="ARBA00022989"/>
    </source>
</evidence>
<dbReference type="InterPro" id="IPR003599">
    <property type="entry name" value="Ig_sub"/>
</dbReference>
<evidence type="ECO:0000256" key="9">
    <source>
        <dbReference type="ARBA" id="ARBA00023180"/>
    </source>
</evidence>
<evidence type="ECO:0000256" key="10">
    <source>
        <dbReference type="ARBA" id="ARBA00023319"/>
    </source>
</evidence>
<evidence type="ECO:0000256" key="7">
    <source>
        <dbReference type="ARBA" id="ARBA00023157"/>
    </source>
</evidence>
<dbReference type="PROSITE" id="PS50835">
    <property type="entry name" value="IG_LIKE"/>
    <property type="match status" value="1"/>
</dbReference>
<proteinExistence type="predicted"/>
<dbReference type="InParanoid" id="A0A7N6B6V2"/>
<keyword evidence="8" id="KW-0675">Receptor</keyword>
<dbReference type="GO" id="GO:0071222">
    <property type="term" value="P:cellular response to lipopolysaccharide"/>
    <property type="evidence" value="ECO:0007669"/>
    <property type="project" value="TreeGrafter"/>
</dbReference>
<protein>
    <recommendedName>
        <fullName evidence="11">Ig-like domain-containing protein</fullName>
    </recommendedName>
</protein>
<dbReference type="AlphaFoldDB" id="A0A7N6B6V2"/>
<comment type="subcellular location">
    <subcellularLocation>
        <location evidence="1">Cell membrane</location>
        <topology evidence="1">Single-pass type I membrane protein</topology>
    </subcellularLocation>
</comment>
<evidence type="ECO:0000256" key="4">
    <source>
        <dbReference type="ARBA" id="ARBA00022729"/>
    </source>
</evidence>
<dbReference type="GO" id="GO:0031295">
    <property type="term" value="P:T cell costimulation"/>
    <property type="evidence" value="ECO:0007669"/>
    <property type="project" value="TreeGrafter"/>
</dbReference>
<dbReference type="GO" id="GO:0006955">
    <property type="term" value="P:immune response"/>
    <property type="evidence" value="ECO:0007669"/>
    <property type="project" value="TreeGrafter"/>
</dbReference>
<keyword evidence="10" id="KW-0393">Immunoglobulin domain</keyword>
<dbReference type="GO" id="GO:0042102">
    <property type="term" value="P:positive regulation of T cell proliferation"/>
    <property type="evidence" value="ECO:0007669"/>
    <property type="project" value="TreeGrafter"/>
</dbReference>
<sequence>NTIRCSCTLPLKLRRLIFSVLDSLSGQQNITARLGLNVILPCRTSSSAVTRIRVLLQEQSDKTYQHPSFKGRVELADSQIKDGNLSLILKNVIRSDAGTYECRVHQDTTRNKRVVIQSGPVSIVHLTVQSTVPFTLSSGQILDSCLLSRFLQQIKYNTECTVYLHTHHQYTK</sequence>
<keyword evidence="6" id="KW-0472">Membrane</keyword>